<evidence type="ECO:0000313" key="2">
    <source>
        <dbReference type="Proteomes" id="UP000660862"/>
    </source>
</evidence>
<reference evidence="1" key="1">
    <citation type="journal article" date="2014" name="Int. J. Syst. Evol. Microbiol.">
        <title>Complete genome sequence of Corynebacterium casei LMG S-19264T (=DSM 44701T), isolated from a smear-ripened cheese.</title>
        <authorList>
            <consortium name="US DOE Joint Genome Institute (JGI-PGF)"/>
            <person name="Walter F."/>
            <person name="Albersmeier A."/>
            <person name="Kalinowski J."/>
            <person name="Ruckert C."/>
        </authorList>
    </citation>
    <scope>NUCLEOTIDE SEQUENCE</scope>
    <source>
        <strain evidence="1">CGMCC 1.12195</strain>
    </source>
</reference>
<accession>A0A917M253</accession>
<gene>
    <name evidence="1" type="ORF">GCM10007415_02290</name>
</gene>
<dbReference type="Proteomes" id="UP000660862">
    <property type="component" value="Unassembled WGS sequence"/>
</dbReference>
<dbReference type="AlphaFoldDB" id="A0A917M253"/>
<keyword evidence="2" id="KW-1185">Reference proteome</keyword>
<organism evidence="1 2">
    <name type="scientific">Parapedobacter pyrenivorans</name>
    <dbReference type="NCBI Taxonomy" id="1305674"/>
    <lineage>
        <taxon>Bacteria</taxon>
        <taxon>Pseudomonadati</taxon>
        <taxon>Bacteroidota</taxon>
        <taxon>Sphingobacteriia</taxon>
        <taxon>Sphingobacteriales</taxon>
        <taxon>Sphingobacteriaceae</taxon>
        <taxon>Parapedobacter</taxon>
    </lineage>
</organism>
<name>A0A917M253_9SPHI</name>
<reference evidence="1" key="2">
    <citation type="submission" date="2020-09" db="EMBL/GenBank/DDBJ databases">
        <authorList>
            <person name="Sun Q."/>
            <person name="Zhou Y."/>
        </authorList>
    </citation>
    <scope>NUCLEOTIDE SEQUENCE</scope>
    <source>
        <strain evidence="1">CGMCC 1.12195</strain>
    </source>
</reference>
<dbReference type="EMBL" id="BMER01000001">
    <property type="protein sequence ID" value="GGG74359.1"/>
    <property type="molecule type" value="Genomic_DNA"/>
</dbReference>
<protein>
    <submittedName>
        <fullName evidence="1">Uncharacterized protein</fullName>
    </submittedName>
</protein>
<evidence type="ECO:0000313" key="1">
    <source>
        <dbReference type="EMBL" id="GGG74359.1"/>
    </source>
</evidence>
<comment type="caution">
    <text evidence="1">The sequence shown here is derived from an EMBL/GenBank/DDBJ whole genome shotgun (WGS) entry which is preliminary data.</text>
</comment>
<sequence>MLGTSTIYKLTIVEMKQAIDNNSESRYAELLQEIDISIAISYFGSTELLDNIGLSTIEQYLAICREDGIRTNL</sequence>
<proteinExistence type="predicted"/>